<evidence type="ECO:0008006" key="3">
    <source>
        <dbReference type="Google" id="ProtNLM"/>
    </source>
</evidence>
<evidence type="ECO:0000313" key="1">
    <source>
        <dbReference type="EMBL" id="MFC6441525.1"/>
    </source>
</evidence>
<dbReference type="SUPFAM" id="SSF47240">
    <property type="entry name" value="Ferritin-like"/>
    <property type="match status" value="1"/>
</dbReference>
<dbReference type="InterPro" id="IPR009078">
    <property type="entry name" value="Ferritin-like_SF"/>
</dbReference>
<evidence type="ECO:0000313" key="2">
    <source>
        <dbReference type="Proteomes" id="UP001596364"/>
    </source>
</evidence>
<dbReference type="RefSeq" id="WP_377148782.1">
    <property type="nucleotide sequence ID" value="NZ_JBHSUS010000001.1"/>
</dbReference>
<dbReference type="Proteomes" id="UP001596364">
    <property type="component" value="Unassembled WGS sequence"/>
</dbReference>
<organism evidence="1 2">
    <name type="scientific">Pseudobowmanella zhangzhouensis</name>
    <dbReference type="NCBI Taxonomy" id="1537679"/>
    <lineage>
        <taxon>Bacteria</taxon>
        <taxon>Pseudomonadati</taxon>
        <taxon>Pseudomonadota</taxon>
        <taxon>Gammaproteobacteria</taxon>
        <taxon>Alteromonadales</taxon>
        <taxon>Alteromonadaceae</taxon>
    </lineage>
</organism>
<keyword evidence="2" id="KW-1185">Reference proteome</keyword>
<reference evidence="2" key="1">
    <citation type="journal article" date="2019" name="Int. J. Syst. Evol. Microbiol.">
        <title>The Global Catalogue of Microorganisms (GCM) 10K type strain sequencing project: providing services to taxonomists for standard genome sequencing and annotation.</title>
        <authorList>
            <consortium name="The Broad Institute Genomics Platform"/>
            <consortium name="The Broad Institute Genome Sequencing Center for Infectious Disease"/>
            <person name="Wu L."/>
            <person name="Ma J."/>
        </authorList>
    </citation>
    <scope>NUCLEOTIDE SEQUENCE [LARGE SCALE GENOMIC DNA]</scope>
    <source>
        <strain evidence="2">CGMCC 1.16031</strain>
    </source>
</reference>
<comment type="caution">
    <text evidence="1">The sequence shown here is derived from an EMBL/GenBank/DDBJ whole genome shotgun (WGS) entry which is preliminary data.</text>
</comment>
<dbReference type="InterPro" id="IPR012347">
    <property type="entry name" value="Ferritin-like"/>
</dbReference>
<dbReference type="Gene3D" id="1.20.1260.10">
    <property type="match status" value="1"/>
</dbReference>
<proteinExistence type="predicted"/>
<protein>
    <recommendedName>
        <fullName evidence="3">DUF2383 domain-containing protein</fullName>
    </recommendedName>
</protein>
<name>A0ABW1XNJ6_9ALTE</name>
<sequence>MSHFSQVRDLLKHNQQQHSQIAQFYAGLAAQTSNPRAAMLLTTLHQHETQLASELNRYLQTGCDNVLNTFFQYDHEHSVQSLMQVEDAEFTTEDEVISLASRIDEYFLQLYEEMREAVEHSEVRDMFENLAQHITEEKKRLSTDIYSLQDI</sequence>
<dbReference type="EMBL" id="JBHSUS010000001">
    <property type="protein sequence ID" value="MFC6441525.1"/>
    <property type="molecule type" value="Genomic_DNA"/>
</dbReference>
<gene>
    <name evidence="1" type="ORF">ACFP85_15335</name>
</gene>
<accession>A0ABW1XNJ6</accession>